<feature type="compositionally biased region" description="Low complexity" evidence="2">
    <location>
        <begin position="1"/>
        <end position="19"/>
    </location>
</feature>
<feature type="coiled-coil region" evidence="1">
    <location>
        <begin position="516"/>
        <end position="765"/>
    </location>
</feature>
<dbReference type="PANTHER" id="PTHR43941">
    <property type="entry name" value="STRUCTURAL MAINTENANCE OF CHROMOSOMES PROTEIN 2"/>
    <property type="match status" value="1"/>
</dbReference>
<dbReference type="EMBL" id="JAQQWI010000010">
    <property type="protein sequence ID" value="KAK8017951.1"/>
    <property type="molecule type" value="Genomic_DNA"/>
</dbReference>
<evidence type="ECO:0000313" key="4">
    <source>
        <dbReference type="Proteomes" id="UP001396898"/>
    </source>
</evidence>
<reference evidence="3 4" key="1">
    <citation type="submission" date="2023-01" db="EMBL/GenBank/DDBJ databases">
        <title>Analysis of 21 Apiospora genomes using comparative genomics revels a genus with tremendous synthesis potential of carbohydrate active enzymes and secondary metabolites.</title>
        <authorList>
            <person name="Sorensen T."/>
        </authorList>
    </citation>
    <scope>NUCLEOTIDE SEQUENCE [LARGE SCALE GENOMIC DNA]</scope>
    <source>
        <strain evidence="3 4">CBS 20057</strain>
    </source>
</reference>
<evidence type="ECO:0000256" key="2">
    <source>
        <dbReference type="SAM" id="MobiDB-lite"/>
    </source>
</evidence>
<gene>
    <name evidence="3" type="ORF">PG991_007141</name>
</gene>
<dbReference type="PANTHER" id="PTHR43941:SF1">
    <property type="entry name" value="STRUCTURAL MAINTENANCE OF CHROMOSOMES PROTEIN 2"/>
    <property type="match status" value="1"/>
</dbReference>
<organism evidence="3 4">
    <name type="scientific">Apiospora marii</name>
    <dbReference type="NCBI Taxonomy" id="335849"/>
    <lineage>
        <taxon>Eukaryota</taxon>
        <taxon>Fungi</taxon>
        <taxon>Dikarya</taxon>
        <taxon>Ascomycota</taxon>
        <taxon>Pezizomycotina</taxon>
        <taxon>Sordariomycetes</taxon>
        <taxon>Xylariomycetidae</taxon>
        <taxon>Amphisphaeriales</taxon>
        <taxon>Apiosporaceae</taxon>
        <taxon>Apiospora</taxon>
    </lineage>
</organism>
<feature type="region of interest" description="Disordered" evidence="2">
    <location>
        <begin position="1"/>
        <end position="59"/>
    </location>
</feature>
<feature type="compositionally biased region" description="Basic and acidic residues" evidence="2">
    <location>
        <begin position="345"/>
        <end position="359"/>
    </location>
</feature>
<name>A0ABR1RSL0_9PEZI</name>
<evidence type="ECO:0000313" key="3">
    <source>
        <dbReference type="EMBL" id="KAK8017951.1"/>
    </source>
</evidence>
<accession>A0ABR1RSL0</accession>
<feature type="coiled-coil region" evidence="1">
    <location>
        <begin position="210"/>
        <end position="237"/>
    </location>
</feature>
<dbReference type="Gene3D" id="1.10.287.1490">
    <property type="match status" value="2"/>
</dbReference>
<keyword evidence="4" id="KW-1185">Reference proteome</keyword>
<sequence>MAGSSSQAPGSPGHPAASHQEAYANAFRKKPVPLKAADGTALPFNFSRPEPGFDPKDDSAVREFFKFQNGARHVLDMAGQQGPTIEEQVERQVRELTRLRGHEVNGEEREIIERTLRRNAGWLESYKAEVAGADTVPIGAFNRLARDYERMQLEMARDRANYEADYIKELKQLEDKVQKLEGGGTVKRPFDYEPQSNEFRIKVFQLTRAVAGKDRLIANLNRDLEEAQGKHKSGREDELEQARVKDAAKMLWLEGDVNRLKAEVARLKSPGSEGPAADQSNVAELERTIERLQRQITTLEEDVGQQTTDATNWKRELDHLKRENQELTPLIKELEEALADSSKTNSEETESHGQERAQLETRVSELEAQLKAEQEKCQGEKRRLQEEIGQLRQNGDDNAASHGREVEALRARVTELEEELAAERARLERELDQIQASDRKRQQRVEELERQLSSATEAQQAALETAEQSKREFETLHRSNEALLEENQHLKTLAAAPQAGIPEGQPPEETKADVINNALRSRIGEQEKALDKAKTDLEASQARVSELEQGANETTQRIATLQGQLDEAQRLLEAANETPESIATLQGQLDEAQQLLEARNTRIGVLEGENGTAVAGVQELEKNLAALRTELDETRKSLNQCNERVSELDGKQHGDADLLAQERDRLRAELDEANNARREGQTEIGRLTTELQAARDNVAALTRERDDLQTRLNAATEAQRAEQEGGGGADVAALNRARDELQHRLDDATNARAHDQAEIHRLNEALTAQNVTDHERQTEIAMVQQRLDDAARRIQQTNPTRPTTRTAAAAGFRPWAAGGIFGANELPQDPAALRAEAVRLRTEVERVEGQLHESEAQRMLLAYRDPGTGWYDENVRELTRIQQDNANLRASVDTLRRQLRDAQERAEAQPPQ</sequence>
<proteinExistence type="predicted"/>
<feature type="region of interest" description="Disordered" evidence="2">
    <location>
        <begin position="337"/>
        <end position="359"/>
    </location>
</feature>
<protein>
    <submittedName>
        <fullName evidence="3">Uncharacterized protein</fullName>
    </submittedName>
</protein>
<keyword evidence="1" id="KW-0175">Coiled coil</keyword>
<evidence type="ECO:0000256" key="1">
    <source>
        <dbReference type="SAM" id="Coils"/>
    </source>
</evidence>
<feature type="region of interest" description="Disordered" evidence="2">
    <location>
        <begin position="435"/>
        <end position="468"/>
    </location>
</feature>
<feature type="coiled-coil region" evidence="1">
    <location>
        <begin position="837"/>
        <end position="905"/>
    </location>
</feature>
<comment type="caution">
    <text evidence="3">The sequence shown here is derived from an EMBL/GenBank/DDBJ whole genome shotgun (WGS) entry which is preliminary data.</text>
</comment>
<dbReference type="Proteomes" id="UP001396898">
    <property type="component" value="Unassembled WGS sequence"/>
</dbReference>
<feature type="compositionally biased region" description="Basic and acidic residues" evidence="2">
    <location>
        <begin position="435"/>
        <end position="450"/>
    </location>
</feature>
<feature type="compositionally biased region" description="Low complexity" evidence="2">
    <location>
        <begin position="451"/>
        <end position="466"/>
    </location>
</feature>